<dbReference type="EMBL" id="JARO02007358">
    <property type="protein sequence ID" value="KPP64038.1"/>
    <property type="molecule type" value="Genomic_DNA"/>
</dbReference>
<evidence type="ECO:0000256" key="9">
    <source>
        <dbReference type="SAM" id="Phobius"/>
    </source>
</evidence>
<keyword evidence="3 9" id="KW-1133">Transmembrane helix</keyword>
<comment type="subcellular location">
    <subcellularLocation>
        <location evidence="1">Membrane</location>
        <topology evidence="1">Multi-pass membrane protein</topology>
    </subcellularLocation>
</comment>
<dbReference type="Proteomes" id="UP000034805">
    <property type="component" value="Unassembled WGS sequence"/>
</dbReference>
<evidence type="ECO:0000313" key="12">
    <source>
        <dbReference type="Proteomes" id="UP000034805"/>
    </source>
</evidence>
<comment type="caution">
    <text evidence="11">The sequence shown here is derived from an EMBL/GenBank/DDBJ whole genome shotgun (WGS) entry which is preliminary data.</text>
</comment>
<dbReference type="AlphaFoldDB" id="A0A0P7UVU4"/>
<feature type="transmembrane region" description="Helical" evidence="9">
    <location>
        <begin position="119"/>
        <end position="139"/>
    </location>
</feature>
<dbReference type="InterPro" id="IPR017452">
    <property type="entry name" value="GPCR_Rhodpsn_7TM"/>
</dbReference>
<evidence type="ECO:0000256" key="3">
    <source>
        <dbReference type="ARBA" id="ARBA00022989"/>
    </source>
</evidence>
<keyword evidence="6 11" id="KW-0675">Receptor</keyword>
<dbReference type="SUPFAM" id="SSF81321">
    <property type="entry name" value="Family A G protein-coupled receptor-like"/>
    <property type="match status" value="1"/>
</dbReference>
<reference evidence="11 12" key="1">
    <citation type="submission" date="2015-08" db="EMBL/GenBank/DDBJ databases">
        <title>The genome of the Asian arowana (Scleropages formosus).</title>
        <authorList>
            <person name="Tan M.H."/>
            <person name="Gan H.M."/>
            <person name="Croft L.J."/>
            <person name="Austin C.M."/>
        </authorList>
    </citation>
    <scope>NUCLEOTIDE SEQUENCE [LARGE SCALE GENOMIC DNA]</scope>
    <source>
        <strain evidence="11">Aro1</strain>
    </source>
</reference>
<dbReference type="PROSITE" id="PS50262">
    <property type="entry name" value="G_PROTEIN_RECEP_F1_2"/>
    <property type="match status" value="1"/>
</dbReference>
<evidence type="ECO:0000256" key="8">
    <source>
        <dbReference type="ARBA" id="ARBA00023224"/>
    </source>
</evidence>
<evidence type="ECO:0000313" key="11">
    <source>
        <dbReference type="EMBL" id="KPP64038.1"/>
    </source>
</evidence>
<dbReference type="PANTHER" id="PTHR24232:SF108">
    <property type="entry name" value="G-PROTEIN COUPLED RECEPTOR 35-LIKE-RELATED"/>
    <property type="match status" value="1"/>
</dbReference>
<evidence type="ECO:0000256" key="4">
    <source>
        <dbReference type="ARBA" id="ARBA00023040"/>
    </source>
</evidence>
<feature type="transmembrane region" description="Helical" evidence="9">
    <location>
        <begin position="261"/>
        <end position="281"/>
    </location>
</feature>
<evidence type="ECO:0000256" key="2">
    <source>
        <dbReference type="ARBA" id="ARBA00022692"/>
    </source>
</evidence>
<keyword evidence="2 9" id="KW-0812">Transmembrane</keyword>
<evidence type="ECO:0000256" key="7">
    <source>
        <dbReference type="ARBA" id="ARBA00023180"/>
    </source>
</evidence>
<sequence>MRETGSNLVLVKVGKTSSDLQLNSAGYFYQSNLGLPDVIMNSSEVSSSISENTTSVSSGPLLWYQYEVCKDITYGFVFYYAVKVLNMAVGFPANVMVIWQMTKKKADSTTSDIFISNLALLDAFFGMVTPIELLNRLLLNNSRIWYLQRFAYGVKDATPLFLTCICLDRYVAVVHPIIFTRIRDNKIRVVVSMVVWALTLAYSLVKSFMGVDSVSEVFSGLILTAFSTMVFCNISIIWVLRRSVIGKEEMHPMKRKAFKMVLLILTIIVILYLPPVALMPFAKYYSLRDFRCLISLIVFSIMDLSCSIEPLLYIAKTEKLSFCTCCQKPNRT</sequence>
<accession>A0A0P7UVU4</accession>
<evidence type="ECO:0000256" key="6">
    <source>
        <dbReference type="ARBA" id="ARBA00023170"/>
    </source>
</evidence>
<proteinExistence type="predicted"/>
<dbReference type="InterPro" id="IPR000276">
    <property type="entry name" value="GPCR_Rhodpsn"/>
</dbReference>
<keyword evidence="8" id="KW-0807">Transducer</keyword>
<dbReference type="Pfam" id="PF00001">
    <property type="entry name" value="7tm_1"/>
    <property type="match status" value="1"/>
</dbReference>
<dbReference type="GO" id="GO:0007200">
    <property type="term" value="P:phospholipase C-activating G protein-coupled receptor signaling pathway"/>
    <property type="evidence" value="ECO:0007669"/>
    <property type="project" value="TreeGrafter"/>
</dbReference>
<feature type="transmembrane region" description="Helical" evidence="9">
    <location>
        <begin position="293"/>
        <end position="314"/>
    </location>
</feature>
<keyword evidence="4" id="KW-0297">G-protein coupled receptor</keyword>
<evidence type="ECO:0000256" key="1">
    <source>
        <dbReference type="ARBA" id="ARBA00004141"/>
    </source>
</evidence>
<name>A0A0P7UVU4_SCLFO</name>
<dbReference type="PANTHER" id="PTHR24232">
    <property type="entry name" value="G-PROTEIN COUPLED RECEPTOR"/>
    <property type="match status" value="1"/>
</dbReference>
<dbReference type="GO" id="GO:0035025">
    <property type="term" value="P:positive regulation of Rho protein signal transduction"/>
    <property type="evidence" value="ECO:0007669"/>
    <property type="project" value="TreeGrafter"/>
</dbReference>
<feature type="transmembrane region" description="Helical" evidence="9">
    <location>
        <begin position="187"/>
        <end position="205"/>
    </location>
</feature>
<protein>
    <submittedName>
        <fullName evidence="11">G-protein coupled receptor 4-like</fullName>
    </submittedName>
</protein>
<evidence type="ECO:0000259" key="10">
    <source>
        <dbReference type="PROSITE" id="PS50262"/>
    </source>
</evidence>
<feature type="domain" description="G-protein coupled receptors family 1 profile" evidence="10">
    <location>
        <begin position="93"/>
        <end position="313"/>
    </location>
</feature>
<dbReference type="GO" id="GO:0004930">
    <property type="term" value="F:G protein-coupled receptor activity"/>
    <property type="evidence" value="ECO:0007669"/>
    <property type="project" value="UniProtKB-KW"/>
</dbReference>
<keyword evidence="7" id="KW-0325">Glycoprotein</keyword>
<dbReference type="PRINTS" id="PR00237">
    <property type="entry name" value="GPCRRHODOPSN"/>
</dbReference>
<dbReference type="Gene3D" id="1.20.1070.10">
    <property type="entry name" value="Rhodopsin 7-helix transmembrane proteins"/>
    <property type="match status" value="1"/>
</dbReference>
<dbReference type="GO" id="GO:0005886">
    <property type="term" value="C:plasma membrane"/>
    <property type="evidence" value="ECO:0007669"/>
    <property type="project" value="TreeGrafter"/>
</dbReference>
<evidence type="ECO:0000256" key="5">
    <source>
        <dbReference type="ARBA" id="ARBA00023136"/>
    </source>
</evidence>
<gene>
    <name evidence="11" type="ORF">Z043_117655</name>
</gene>
<feature type="transmembrane region" description="Helical" evidence="9">
    <location>
        <begin position="77"/>
        <end position="99"/>
    </location>
</feature>
<keyword evidence="5 9" id="KW-0472">Membrane</keyword>
<feature type="transmembrane region" description="Helical" evidence="9">
    <location>
        <begin position="217"/>
        <end position="240"/>
    </location>
</feature>
<organism evidence="11 12">
    <name type="scientific">Scleropages formosus</name>
    <name type="common">Asian bonytongue</name>
    <name type="synonym">Osteoglossum formosum</name>
    <dbReference type="NCBI Taxonomy" id="113540"/>
    <lineage>
        <taxon>Eukaryota</taxon>
        <taxon>Metazoa</taxon>
        <taxon>Chordata</taxon>
        <taxon>Craniata</taxon>
        <taxon>Vertebrata</taxon>
        <taxon>Euteleostomi</taxon>
        <taxon>Actinopterygii</taxon>
        <taxon>Neopterygii</taxon>
        <taxon>Teleostei</taxon>
        <taxon>Osteoglossocephala</taxon>
        <taxon>Osteoglossomorpha</taxon>
        <taxon>Osteoglossiformes</taxon>
        <taxon>Osteoglossidae</taxon>
        <taxon>Scleropages</taxon>
    </lineage>
</organism>